<dbReference type="OrthoDB" id="88903at2"/>
<dbReference type="SUPFAM" id="SSF50978">
    <property type="entry name" value="WD40 repeat-like"/>
    <property type="match status" value="1"/>
</dbReference>
<evidence type="ECO:0000259" key="2">
    <source>
        <dbReference type="Pfam" id="PF07693"/>
    </source>
</evidence>
<evidence type="ECO:0000313" key="3">
    <source>
        <dbReference type="EMBL" id="TWP45292.1"/>
    </source>
</evidence>
<dbReference type="InterPro" id="IPR015943">
    <property type="entry name" value="WD40/YVTN_repeat-like_dom_sf"/>
</dbReference>
<dbReference type="Gene3D" id="2.130.10.10">
    <property type="entry name" value="YVTN repeat-like/Quinoprotein amine dehydrogenase"/>
    <property type="match status" value="1"/>
</dbReference>
<dbReference type="PANTHER" id="PTHR22674">
    <property type="entry name" value="NTPASE, KAP FAMILY P-LOOP DOMAIN-CONTAINING 1"/>
    <property type="match status" value="1"/>
</dbReference>
<keyword evidence="4" id="KW-1185">Reference proteome</keyword>
<dbReference type="InterPro" id="IPR036322">
    <property type="entry name" value="WD40_repeat_dom_sf"/>
</dbReference>
<dbReference type="SMART" id="SM00320">
    <property type="entry name" value="WD40"/>
    <property type="match status" value="3"/>
</dbReference>
<dbReference type="InterPro" id="IPR027417">
    <property type="entry name" value="P-loop_NTPase"/>
</dbReference>
<dbReference type="AlphaFoldDB" id="A0A563EI35"/>
<organism evidence="3 4">
    <name type="scientific">Lentzea tibetensis</name>
    <dbReference type="NCBI Taxonomy" id="2591470"/>
    <lineage>
        <taxon>Bacteria</taxon>
        <taxon>Bacillati</taxon>
        <taxon>Actinomycetota</taxon>
        <taxon>Actinomycetes</taxon>
        <taxon>Pseudonocardiales</taxon>
        <taxon>Pseudonocardiaceae</taxon>
        <taxon>Lentzea</taxon>
    </lineage>
</organism>
<gene>
    <name evidence="3" type="ORF">FKR81_39545</name>
</gene>
<dbReference type="InterPro" id="IPR001680">
    <property type="entry name" value="WD40_rpt"/>
</dbReference>
<evidence type="ECO:0000256" key="1">
    <source>
        <dbReference type="PROSITE-ProRule" id="PRU00221"/>
    </source>
</evidence>
<dbReference type="EMBL" id="VOBR01000042">
    <property type="protein sequence ID" value="TWP45292.1"/>
    <property type="molecule type" value="Genomic_DNA"/>
</dbReference>
<dbReference type="InterPro" id="IPR052754">
    <property type="entry name" value="NTPase_KAP_P-loop"/>
</dbReference>
<reference evidence="3 4" key="1">
    <citation type="submission" date="2019-07" db="EMBL/GenBank/DDBJ databases">
        <title>Lentzea xizangensis sp. nov., isolated from Qinghai-Tibetan Plateau Soils.</title>
        <authorList>
            <person name="Huang J."/>
        </authorList>
    </citation>
    <scope>NUCLEOTIDE SEQUENCE [LARGE SCALE GENOMIC DNA]</scope>
    <source>
        <strain evidence="3 4">FXJ1.1311</strain>
    </source>
</reference>
<dbReference type="PROSITE" id="PS50082">
    <property type="entry name" value="WD_REPEATS_2"/>
    <property type="match status" value="1"/>
</dbReference>
<sequence>MNELALATPGAAAVLIGTDRTEFGELLVEQCGLPEDNLYLHEDDLVSVLAEATGVLLIVVDDQTRLRIIQDDTWSRRAVFAMVAGPQVIQELVRVVRHGIEHGPAKLTMRDIAEHANARFIRSDGADELVLTYNAAGEVSPAHIIATGRQVAAMTTTRLDGSRVLVVADDEAVTLWDLDSEKLVRRINGLGVDAQALRMIEPATCVISGFHGVQRCDLSTGEYTDLTPADVTDIPVVDKDRILRFRDSRSGYRYTDHRDLHDLFRFCAVARASGTVLARTDDANSIMLHFISLDTVRKLAAHSTEISALASVPTPDSDHLLVSASIGGTIRVWDPETGIQLRVFVPFESTTALTGFIGFDGGPRLVSADRNGLLQIWDLGMAPGRNTGPVLTRGFSDRVSTKDLLGREAVVATLVSSLRPSETDDDDTGPTVITVEGPWGSGKSTVLDLVRRRLHVEHGGEDGHRRLTVMAADRLLRKAPDEPEPTELPPARVPLVATFNPWRHQSSEQVWAGLAKSIVDAAERTMLRDRDRREHYWFTRNTERIDRRHTQRELWKRIRSPLLSAGVLGLGLSLVAHLTKLATPWPWVATAALFALGLGHTAKRYCWDRASAFLPAELFTGPVRSTAFASGRTGGDLSVRDPFYQAKSGYLYLVQHDVKAVLRSLAEQGTQLILLVDDLDRCTPRTTAEVFEAINVFLAEDFPRTRFVLGLDPLVVASHVDRAYQELADADIVRHPDDPSPGWTFLRKLVQLPVRLPTTTDDNVEHVLEAHLGPVHREEPVVTIAAAETPSVTPQEAEVRTTSPAPRPIRSPVRAEAVIVAIERDAKVREYLLRRLAAQQEHSVREEKRLINVWQFYLRVLASADVEQACHLVVVAEIVTRWPAYQHLLRRNWQLFADSVSDDVAWGAALAKAGFKRADERAATNLRALLLDCDAQAVAQLADRLL</sequence>
<dbReference type="Pfam" id="PF07693">
    <property type="entry name" value="KAP_NTPase"/>
    <property type="match status" value="1"/>
</dbReference>
<dbReference type="PANTHER" id="PTHR22674:SF6">
    <property type="entry name" value="NTPASE KAP FAMILY P-LOOP DOMAIN-CONTAINING PROTEIN 1"/>
    <property type="match status" value="1"/>
</dbReference>
<keyword evidence="1" id="KW-0853">WD repeat</keyword>
<dbReference type="SUPFAM" id="SSF52540">
    <property type="entry name" value="P-loop containing nucleoside triphosphate hydrolases"/>
    <property type="match status" value="2"/>
</dbReference>
<proteinExistence type="predicted"/>
<dbReference type="Proteomes" id="UP000316639">
    <property type="component" value="Unassembled WGS sequence"/>
</dbReference>
<name>A0A563EI35_9PSEU</name>
<dbReference type="InterPro" id="IPR011646">
    <property type="entry name" value="KAP_P-loop"/>
</dbReference>
<feature type="domain" description="KAP NTPase" evidence="2">
    <location>
        <begin position="428"/>
        <end position="852"/>
    </location>
</feature>
<evidence type="ECO:0000313" key="4">
    <source>
        <dbReference type="Proteomes" id="UP000316639"/>
    </source>
</evidence>
<accession>A0A563EI35</accession>
<dbReference type="Pfam" id="PF00400">
    <property type="entry name" value="WD40"/>
    <property type="match status" value="1"/>
</dbReference>
<protein>
    <recommendedName>
        <fullName evidence="2">KAP NTPase domain-containing protein</fullName>
    </recommendedName>
</protein>
<comment type="caution">
    <text evidence="3">The sequence shown here is derived from an EMBL/GenBank/DDBJ whole genome shotgun (WGS) entry which is preliminary data.</text>
</comment>
<feature type="repeat" description="WD" evidence="1">
    <location>
        <begin position="299"/>
        <end position="343"/>
    </location>
</feature>